<evidence type="ECO:0000259" key="1">
    <source>
        <dbReference type="PROSITE" id="PS50181"/>
    </source>
</evidence>
<accession>A0A1J3GY68</accession>
<dbReference type="Pfam" id="PF24758">
    <property type="entry name" value="LRR_At5g56370"/>
    <property type="match status" value="1"/>
</dbReference>
<name>A0A1J3GY68_NOCCA</name>
<dbReference type="Pfam" id="PF00646">
    <property type="entry name" value="F-box"/>
    <property type="match status" value="1"/>
</dbReference>
<dbReference type="SMART" id="SM00256">
    <property type="entry name" value="FBOX"/>
    <property type="match status" value="1"/>
</dbReference>
<protein>
    <submittedName>
        <fullName evidence="2">Putative F-box/FBD/LRR-repeat protein</fullName>
    </submittedName>
</protein>
<dbReference type="CDD" id="cd22160">
    <property type="entry name" value="F-box_AtFBL13-like"/>
    <property type="match status" value="1"/>
</dbReference>
<evidence type="ECO:0000313" key="2">
    <source>
        <dbReference type="EMBL" id="JAU61099.1"/>
    </source>
</evidence>
<dbReference type="Gene3D" id="1.20.1280.50">
    <property type="match status" value="1"/>
</dbReference>
<dbReference type="SUPFAM" id="SSF81383">
    <property type="entry name" value="F-box domain"/>
    <property type="match status" value="1"/>
</dbReference>
<proteinExistence type="predicted"/>
<dbReference type="InterPro" id="IPR036047">
    <property type="entry name" value="F-box-like_dom_sf"/>
</dbReference>
<dbReference type="PANTHER" id="PTHR31900">
    <property type="entry name" value="F-BOX/RNI SUPERFAMILY PROTEIN-RELATED"/>
    <property type="match status" value="1"/>
</dbReference>
<sequence>MRYDRISALPDSLISQILLYLPTKDSVKTSVLSKRWRNLWLDVPGLELHSNDFPFYAKSDIKTFTDKFLKCNRELSLQKFKIKYDECNVYLFGISEWFATAINRGAQVLDVDTCWRPYYKDFMPLEIYNSKTLVSLKLVNVGMPNPPGGLVVVSLPCLKRMHLEDVLYSDEDPLIMEKLISGCPVLEDLTVCRVFDDNVPVLRVRSQSVKRFCVKCGGVWKYTAGTEYAVEIDAPGLEYMNFSDGHSGRVVAKNLTSLFMVDIDTGFNVFLGGNVTMERKGIVRDFFTGVSSVRHMIISQHTLQALYRFLKLGTISVFQNLSRLEASFCTFLLQVLPGFLENFPNLKHLTVYLVHTNVPDPDNLEPTVVPRCLLLTLECVEIKEVITEKEAVWNRTLSKRTATRLLKVKKSHWMKAVRYILENSLVLKQLILCFAPLTNQVTDTSKELRTFTKRSRRCEIFIRVSSL</sequence>
<dbReference type="EMBL" id="GEVL01016242">
    <property type="protein sequence ID" value="JAU61099.1"/>
    <property type="molecule type" value="Transcribed_RNA"/>
</dbReference>
<dbReference type="SUPFAM" id="SSF52047">
    <property type="entry name" value="RNI-like"/>
    <property type="match status" value="1"/>
</dbReference>
<gene>
    <name evidence="2" type="ORF">LE_TR10873_c0_g1_i1_g.36025</name>
</gene>
<dbReference type="InterPro" id="IPR053781">
    <property type="entry name" value="F-box_AtFBL13-like"/>
</dbReference>
<dbReference type="InterPro" id="IPR006566">
    <property type="entry name" value="FBD"/>
</dbReference>
<organism evidence="2">
    <name type="scientific">Noccaea caerulescens</name>
    <name type="common">Alpine penny-cress</name>
    <name type="synonym">Thlaspi caerulescens</name>
    <dbReference type="NCBI Taxonomy" id="107243"/>
    <lineage>
        <taxon>Eukaryota</taxon>
        <taxon>Viridiplantae</taxon>
        <taxon>Streptophyta</taxon>
        <taxon>Embryophyta</taxon>
        <taxon>Tracheophyta</taxon>
        <taxon>Spermatophyta</taxon>
        <taxon>Magnoliopsida</taxon>
        <taxon>eudicotyledons</taxon>
        <taxon>Gunneridae</taxon>
        <taxon>Pentapetalae</taxon>
        <taxon>rosids</taxon>
        <taxon>malvids</taxon>
        <taxon>Brassicales</taxon>
        <taxon>Brassicaceae</taxon>
        <taxon>Coluteocarpeae</taxon>
        <taxon>Noccaea</taxon>
    </lineage>
</organism>
<feature type="domain" description="F-box" evidence="1">
    <location>
        <begin position="3"/>
        <end position="39"/>
    </location>
</feature>
<dbReference type="SMART" id="SM00579">
    <property type="entry name" value="FBD"/>
    <property type="match status" value="1"/>
</dbReference>
<dbReference type="InterPro" id="IPR001810">
    <property type="entry name" value="F-box_dom"/>
</dbReference>
<dbReference type="PANTHER" id="PTHR31900:SF33">
    <property type="entry name" value="PROTEIN WITH RNI-LIKE_FBD-LIKE DOMAIN"/>
    <property type="match status" value="1"/>
</dbReference>
<dbReference type="AlphaFoldDB" id="A0A1J3GY68"/>
<dbReference type="InterPro" id="IPR050232">
    <property type="entry name" value="FBL13/AtMIF1-like"/>
</dbReference>
<reference evidence="2" key="1">
    <citation type="submission" date="2016-07" db="EMBL/GenBank/DDBJ databases">
        <title>De novo transcriptome assembly of four accessions of the metal hyperaccumulator plant Noccaea caerulescens.</title>
        <authorList>
            <person name="Blande D."/>
            <person name="Halimaa P."/>
            <person name="Tervahauta A.I."/>
            <person name="Aarts M.G."/>
            <person name="Karenlampi S.O."/>
        </authorList>
    </citation>
    <scope>NUCLEOTIDE SEQUENCE</scope>
</reference>
<dbReference type="PROSITE" id="PS50181">
    <property type="entry name" value="FBOX"/>
    <property type="match status" value="1"/>
</dbReference>
<dbReference type="InterPro" id="IPR055411">
    <property type="entry name" value="LRR_FXL15/At3g58940/PEG3-like"/>
</dbReference>